<evidence type="ECO:0000313" key="2">
    <source>
        <dbReference type="Proteomes" id="UP000005940"/>
    </source>
</evidence>
<dbReference type="Proteomes" id="UP000005940">
    <property type="component" value="Chromosome"/>
</dbReference>
<dbReference type="EMBL" id="CP029159">
    <property type="protein sequence ID" value="QKM66662.1"/>
    <property type="molecule type" value="Genomic_DNA"/>
</dbReference>
<sequence length="103" mass="11166">MALAKKGSRRIVVDGVEYRWRVSRKHWCCDYEGSTVGYVAEDATRPGTTLVVETGRPAVLNPDMVPTEVVLPREVAAGIRAARSKGWTPGSNGSPFKLHLSAA</sequence>
<keyword evidence="2" id="KW-1185">Reference proteome</keyword>
<dbReference type="AlphaFoldDB" id="I2N936"/>
<reference evidence="1 2" key="1">
    <citation type="journal article" date="2012" name="J. Bacteriol.">
        <title>Draft genome of Streptomyces tsukubaensis NRRL 18488, the producer of the clinically important immunosuppressant tacrolimus (FK506).</title>
        <authorList>
            <person name="Barreiro C."/>
            <person name="Prieto C."/>
            <person name="Sola-Landa A."/>
            <person name="Solera E."/>
            <person name="Martinez-Castro M."/>
            <person name="Perez-Redondo R."/>
            <person name="Garcia-Estrada C."/>
            <person name="Aparicio J.F."/>
            <person name="Fernandez-Martinez L.T."/>
            <person name="Santos-Aberturas J."/>
            <person name="Salehi-Najafabadi Z."/>
            <person name="Rodriguez-Garcia A."/>
            <person name="Tauch A."/>
            <person name="Martin J.F."/>
        </authorList>
    </citation>
    <scope>NUCLEOTIDE SEQUENCE [LARGE SCALE GENOMIC DNA]</scope>
    <source>
        <strain evidence="2">DSM 42081 / NBRC 108919 / NRRL 18488 / 9993</strain>
    </source>
</reference>
<dbReference type="RefSeq" id="WP_006345616.1">
    <property type="nucleotide sequence ID" value="NZ_CP029159.1"/>
</dbReference>
<gene>
    <name evidence="1" type="ORF">STSU_005295</name>
</gene>
<evidence type="ECO:0000313" key="1">
    <source>
        <dbReference type="EMBL" id="QKM66662.1"/>
    </source>
</evidence>
<name>I2N936_STRT9</name>
<organism evidence="1 2">
    <name type="scientific">Streptomyces tsukubensis (strain DSM 42081 / NBRC 108919 / NRRL 18488 / 9993)</name>
    <dbReference type="NCBI Taxonomy" id="1114943"/>
    <lineage>
        <taxon>Bacteria</taxon>
        <taxon>Bacillati</taxon>
        <taxon>Actinomycetota</taxon>
        <taxon>Actinomycetes</taxon>
        <taxon>Kitasatosporales</taxon>
        <taxon>Streptomycetaceae</taxon>
        <taxon>Streptomyces</taxon>
    </lineage>
</organism>
<proteinExistence type="predicted"/>
<accession>I2N936</accession>
<protein>
    <submittedName>
        <fullName evidence="1">Uncharacterized protein</fullName>
    </submittedName>
</protein>